<keyword evidence="1" id="KW-0812">Transmembrane</keyword>
<feature type="transmembrane region" description="Helical" evidence="1">
    <location>
        <begin position="63"/>
        <end position="82"/>
    </location>
</feature>
<evidence type="ECO:0000313" key="3">
    <source>
        <dbReference type="Proteomes" id="UP001596083"/>
    </source>
</evidence>
<evidence type="ECO:0008006" key="4">
    <source>
        <dbReference type="Google" id="ProtNLM"/>
    </source>
</evidence>
<evidence type="ECO:0000256" key="1">
    <source>
        <dbReference type="SAM" id="Phobius"/>
    </source>
</evidence>
<proteinExistence type="predicted"/>
<gene>
    <name evidence="2" type="ORF">ACFP1Z_09435</name>
</gene>
<reference evidence="3" key="1">
    <citation type="journal article" date="2019" name="Int. J. Syst. Evol. Microbiol.">
        <title>The Global Catalogue of Microorganisms (GCM) 10K type strain sequencing project: providing services to taxonomists for standard genome sequencing and annotation.</title>
        <authorList>
            <consortium name="The Broad Institute Genomics Platform"/>
            <consortium name="The Broad Institute Genome Sequencing Center for Infectious Disease"/>
            <person name="Wu L."/>
            <person name="Ma J."/>
        </authorList>
    </citation>
    <scope>NUCLEOTIDE SEQUENCE [LARGE SCALE GENOMIC DNA]</scope>
    <source>
        <strain evidence="3">CGMCC 4.7304</strain>
    </source>
</reference>
<protein>
    <recommendedName>
        <fullName evidence="4">DUF3618 domain-containing protein</fullName>
    </recommendedName>
</protein>
<dbReference type="EMBL" id="JBHSPB010000004">
    <property type="protein sequence ID" value="MFC5720383.1"/>
    <property type="molecule type" value="Genomic_DNA"/>
</dbReference>
<comment type="caution">
    <text evidence="2">The sequence shown here is derived from an EMBL/GenBank/DDBJ whole genome shotgun (WGS) entry which is preliminary data.</text>
</comment>
<evidence type="ECO:0000313" key="2">
    <source>
        <dbReference type="EMBL" id="MFC5720383.1"/>
    </source>
</evidence>
<keyword evidence="1" id="KW-1133">Transmembrane helix</keyword>
<keyword evidence="1" id="KW-0472">Membrane</keyword>
<dbReference type="RefSeq" id="WP_390315491.1">
    <property type="nucleotide sequence ID" value="NZ_JBHSPB010000004.1"/>
</dbReference>
<keyword evidence="3" id="KW-1185">Reference proteome</keyword>
<name>A0ABW0YY93_9ACTN</name>
<accession>A0ABW0YY93</accession>
<dbReference type="Proteomes" id="UP001596083">
    <property type="component" value="Unassembled WGS sequence"/>
</dbReference>
<organism evidence="2 3">
    <name type="scientific">Streptomyces gamaensis</name>
    <dbReference type="NCBI Taxonomy" id="1763542"/>
    <lineage>
        <taxon>Bacteria</taxon>
        <taxon>Bacillati</taxon>
        <taxon>Actinomycetota</taxon>
        <taxon>Actinomycetes</taxon>
        <taxon>Kitasatosporales</taxon>
        <taxon>Streptomycetaceae</taxon>
        <taxon>Streptomyces</taxon>
    </lineage>
</organism>
<sequence length="88" mass="9475">MTEPAPHDPAAVALELERLRAVVEVGFARVDGSLALLVQRSDQTDKQLADHETRLDGLERARWPLPSLAALLAVAGLLVSAWQATATH</sequence>